<dbReference type="InterPro" id="IPR014003">
    <property type="entry name" value="BBS5_PH"/>
</dbReference>
<dbReference type="PANTHER" id="PTHR21351">
    <property type="entry name" value="BARDET-BIEDL SYNDROME PROTEIN 5"/>
    <property type="match status" value="1"/>
</dbReference>
<dbReference type="InterPro" id="IPR006606">
    <property type="entry name" value="BBL5"/>
</dbReference>
<proteinExistence type="inferred from homology"/>
<dbReference type="Proteomes" id="UP001057375">
    <property type="component" value="Unassembled WGS sequence"/>
</dbReference>
<name>A0ABQ5KQK9_9EUKA</name>
<dbReference type="SMART" id="SM00683">
    <property type="entry name" value="DM16"/>
    <property type="match status" value="1"/>
</dbReference>
<reference evidence="9" key="1">
    <citation type="submission" date="2022-03" db="EMBL/GenBank/DDBJ databases">
        <title>Draft genome sequence of Aduncisulcus paluster, a free-living microaerophilic Fornicata.</title>
        <authorList>
            <person name="Yuyama I."/>
            <person name="Kume K."/>
            <person name="Tamura T."/>
            <person name="Inagaki Y."/>
            <person name="Hashimoto T."/>
        </authorList>
    </citation>
    <scope>NUCLEOTIDE SEQUENCE</scope>
    <source>
        <strain evidence="9">NY0171</strain>
    </source>
</reference>
<evidence type="ECO:0000256" key="2">
    <source>
        <dbReference type="ARBA" id="ARBA00004245"/>
    </source>
</evidence>
<comment type="subcellular location">
    <subcellularLocation>
        <location evidence="1">Cell projection</location>
        <location evidence="1">Cilium</location>
    </subcellularLocation>
    <subcellularLocation>
        <location evidence="2">Cytoplasm</location>
        <location evidence="2">Cytoskeleton</location>
    </subcellularLocation>
</comment>
<evidence type="ECO:0000256" key="3">
    <source>
        <dbReference type="ARBA" id="ARBA00005822"/>
    </source>
</evidence>
<dbReference type="SUPFAM" id="SSF50729">
    <property type="entry name" value="PH domain-like"/>
    <property type="match status" value="1"/>
</dbReference>
<evidence type="ECO:0000259" key="8">
    <source>
        <dbReference type="SMART" id="SM00683"/>
    </source>
</evidence>
<keyword evidence="10" id="KW-1185">Reference proteome</keyword>
<evidence type="ECO:0000256" key="4">
    <source>
        <dbReference type="ARBA" id="ARBA00022490"/>
    </source>
</evidence>
<dbReference type="EMBL" id="BQXS01010791">
    <property type="protein sequence ID" value="GKT34291.1"/>
    <property type="molecule type" value="Genomic_DNA"/>
</dbReference>
<evidence type="ECO:0000256" key="6">
    <source>
        <dbReference type="ARBA" id="ARBA00023212"/>
    </source>
</evidence>
<evidence type="ECO:0000256" key="1">
    <source>
        <dbReference type="ARBA" id="ARBA00004138"/>
    </source>
</evidence>
<gene>
    <name evidence="9" type="ORF">ADUPG1_007665</name>
</gene>
<keyword evidence="5" id="KW-0969">Cilium</keyword>
<evidence type="ECO:0000256" key="5">
    <source>
        <dbReference type="ARBA" id="ARBA00023069"/>
    </source>
</evidence>
<comment type="similarity">
    <text evidence="3">Belongs to the BBS5 family.</text>
</comment>
<dbReference type="PANTHER" id="PTHR21351:SF0">
    <property type="entry name" value="BARDET-BIEDL SYNDROME 5 PROTEIN"/>
    <property type="match status" value="1"/>
</dbReference>
<keyword evidence="4" id="KW-0963">Cytoplasm</keyword>
<organism evidence="9 10">
    <name type="scientific">Aduncisulcus paluster</name>
    <dbReference type="NCBI Taxonomy" id="2918883"/>
    <lineage>
        <taxon>Eukaryota</taxon>
        <taxon>Metamonada</taxon>
        <taxon>Carpediemonas-like organisms</taxon>
        <taxon>Aduncisulcus</taxon>
    </lineage>
</organism>
<keyword evidence="7" id="KW-0966">Cell projection</keyword>
<sequence length="272" mass="31228">MTKHKLEDVNTLAVSAISDGKKYRFEFYQNGGKSGLITTAHRIFSAYNSSRSYREVKLRASLFYNQDLRLLPKEMIQETICGASSFNHDSGILGDIILTNKRFIWVSHVSLSFNIAIPYCRIKNIHIKSSSTGDKFFVCPLVMSCGKIEMKKHTFMIQPTSRCVKLFETLREYIDIATKSPDYGVRMKKDTQPEPIFTHTLEDTIESEDKDSELFHDTKLLKYVDHFDEQQNKSHDAEEGISDIQKPKISYSSYLGIAIEQTDVDITKIWAL</sequence>
<dbReference type="Pfam" id="PF07289">
    <property type="entry name" value="BBL5"/>
    <property type="match status" value="1"/>
</dbReference>
<feature type="domain" description="BBSome complex member BBS5 PH" evidence="8">
    <location>
        <begin position="74"/>
        <end position="128"/>
    </location>
</feature>
<evidence type="ECO:0000256" key="7">
    <source>
        <dbReference type="ARBA" id="ARBA00023273"/>
    </source>
</evidence>
<keyword evidence="6" id="KW-0206">Cytoskeleton</keyword>
<evidence type="ECO:0000313" key="9">
    <source>
        <dbReference type="EMBL" id="GKT34291.1"/>
    </source>
</evidence>
<comment type="caution">
    <text evidence="9">The sequence shown here is derived from an EMBL/GenBank/DDBJ whole genome shotgun (WGS) entry which is preliminary data.</text>
</comment>
<evidence type="ECO:0000313" key="10">
    <source>
        <dbReference type="Proteomes" id="UP001057375"/>
    </source>
</evidence>
<protein>
    <submittedName>
        <fullName evidence="9">Bardet-Biedl syndrome 5 protein like protein</fullName>
    </submittedName>
</protein>
<accession>A0ABQ5KQK9</accession>